<evidence type="ECO:0000259" key="2">
    <source>
        <dbReference type="PROSITE" id="PS00036"/>
    </source>
</evidence>
<reference evidence="3 4" key="1">
    <citation type="journal article" date="2024" name="Nat. Commun.">
        <title>Phylogenomics reveals the evolutionary origins of lichenization in chlorophyte algae.</title>
        <authorList>
            <person name="Puginier C."/>
            <person name="Libourel C."/>
            <person name="Otte J."/>
            <person name="Skaloud P."/>
            <person name="Haon M."/>
            <person name="Grisel S."/>
            <person name="Petersen M."/>
            <person name="Berrin J.G."/>
            <person name="Delaux P.M."/>
            <person name="Dal Grande F."/>
            <person name="Keller J."/>
        </authorList>
    </citation>
    <scope>NUCLEOTIDE SEQUENCE [LARGE SCALE GENOMIC DNA]</scope>
    <source>
        <strain evidence="3 4">SAG 2036</strain>
    </source>
</reference>
<keyword evidence="4" id="KW-1185">Reference proteome</keyword>
<organism evidence="3 4">
    <name type="scientific">Symbiochloris irregularis</name>
    <dbReference type="NCBI Taxonomy" id="706552"/>
    <lineage>
        <taxon>Eukaryota</taxon>
        <taxon>Viridiplantae</taxon>
        <taxon>Chlorophyta</taxon>
        <taxon>core chlorophytes</taxon>
        <taxon>Trebouxiophyceae</taxon>
        <taxon>Trebouxiales</taxon>
        <taxon>Trebouxiaceae</taxon>
        <taxon>Symbiochloris</taxon>
    </lineage>
</organism>
<accession>A0AAW1PNQ0</accession>
<evidence type="ECO:0000313" key="4">
    <source>
        <dbReference type="Proteomes" id="UP001465755"/>
    </source>
</evidence>
<dbReference type="EMBL" id="JALJOQ010000017">
    <property type="protein sequence ID" value="KAK9809708.1"/>
    <property type="molecule type" value="Genomic_DNA"/>
</dbReference>
<feature type="domain" description="BZIP" evidence="2">
    <location>
        <begin position="28"/>
        <end position="42"/>
    </location>
</feature>
<feature type="coiled-coil region" evidence="1">
    <location>
        <begin position="43"/>
        <end position="77"/>
    </location>
</feature>
<dbReference type="GO" id="GO:0003700">
    <property type="term" value="F:DNA-binding transcription factor activity"/>
    <property type="evidence" value="ECO:0007669"/>
    <property type="project" value="InterPro"/>
</dbReference>
<sequence length="393" mass="44693">MEPCTLQQELKAHSTDARLIVLNTGTDRHDRNRKAQARYRERVREKHNRNAEMAQQLADAKKELAEVHAALQAERAAFAVERKRWQEPLQPLAFQPLQEFVLDPHRQSIVVLQRCKLANQIMPWITAKLELMQKNMQLLGWQDMGDLFTNDLCTVMVAWCAALKAAMRKLLAAHNAHPCKETLEAMAQSVHWQWGEPGERHYDHCVEAMELTSAQKTKIAEAYHKWQQKTTESQHQSAAMLSCIQSLQHRSTVHSKGHALWQLEDDKTSGGWVDMCCVAHHLQQGGQLLRQREAEEKTAALDLWYFVYNTLQPIQHVRMEVASQPYGVDFLRLCEAVEQSLARSSVQAASAMPSLQADSMLDEILATFDRHNAAGFPAEPWQTECYAGGGQDA</sequence>
<dbReference type="Proteomes" id="UP001465755">
    <property type="component" value="Unassembled WGS sequence"/>
</dbReference>
<comment type="caution">
    <text evidence="3">The sequence shown here is derived from an EMBL/GenBank/DDBJ whole genome shotgun (WGS) entry which is preliminary data.</text>
</comment>
<name>A0AAW1PNQ0_9CHLO</name>
<evidence type="ECO:0000256" key="1">
    <source>
        <dbReference type="SAM" id="Coils"/>
    </source>
</evidence>
<dbReference type="InterPro" id="IPR004827">
    <property type="entry name" value="bZIP"/>
</dbReference>
<dbReference type="PROSITE" id="PS00036">
    <property type="entry name" value="BZIP_BASIC"/>
    <property type="match status" value="1"/>
</dbReference>
<keyword evidence="1" id="KW-0175">Coiled coil</keyword>
<evidence type="ECO:0000313" key="3">
    <source>
        <dbReference type="EMBL" id="KAK9809708.1"/>
    </source>
</evidence>
<proteinExistence type="predicted"/>
<gene>
    <name evidence="3" type="ORF">WJX73_008399</name>
</gene>
<dbReference type="AlphaFoldDB" id="A0AAW1PNQ0"/>
<protein>
    <recommendedName>
        <fullName evidence="2">BZIP domain-containing protein</fullName>
    </recommendedName>
</protein>